<evidence type="ECO:0000256" key="1">
    <source>
        <dbReference type="SAM" id="Phobius"/>
    </source>
</evidence>
<keyword evidence="1" id="KW-1133">Transmembrane helix</keyword>
<dbReference type="Gramene" id="KCW80395">
    <property type="protein sequence ID" value="KCW80395"/>
    <property type="gene ID" value="EUGRSUZ_C01755"/>
</dbReference>
<sequence>MVYLVISNHLTTFFLIILQTKSIILALSIFTVVALPTTLFGELFLYVLMFISMLWFYFHQKSKSQQHEYIYEKTQKGVFSSKKGCEIVWPEHQL</sequence>
<dbReference type="AlphaFoldDB" id="A0A059CR34"/>
<feature type="transmembrane region" description="Helical" evidence="1">
    <location>
        <begin position="12"/>
        <end position="33"/>
    </location>
</feature>
<name>A0A059CR34_EUCGR</name>
<keyword evidence="1" id="KW-0472">Membrane</keyword>
<accession>A0A059CR34</accession>
<organism evidence="2">
    <name type="scientific">Eucalyptus grandis</name>
    <name type="common">Flooded gum</name>
    <dbReference type="NCBI Taxonomy" id="71139"/>
    <lineage>
        <taxon>Eukaryota</taxon>
        <taxon>Viridiplantae</taxon>
        <taxon>Streptophyta</taxon>
        <taxon>Embryophyta</taxon>
        <taxon>Tracheophyta</taxon>
        <taxon>Spermatophyta</taxon>
        <taxon>Magnoliopsida</taxon>
        <taxon>eudicotyledons</taxon>
        <taxon>Gunneridae</taxon>
        <taxon>Pentapetalae</taxon>
        <taxon>rosids</taxon>
        <taxon>malvids</taxon>
        <taxon>Myrtales</taxon>
        <taxon>Myrtaceae</taxon>
        <taxon>Myrtoideae</taxon>
        <taxon>Eucalypteae</taxon>
        <taxon>Eucalyptus</taxon>
    </lineage>
</organism>
<dbReference type="InParanoid" id="A0A059CR34"/>
<feature type="transmembrane region" description="Helical" evidence="1">
    <location>
        <begin position="39"/>
        <end position="58"/>
    </location>
</feature>
<evidence type="ECO:0000313" key="2">
    <source>
        <dbReference type="EMBL" id="KCW80395.1"/>
    </source>
</evidence>
<gene>
    <name evidence="2" type="ORF">EUGRSUZ_C01755</name>
</gene>
<protein>
    <submittedName>
        <fullName evidence="2">Uncharacterized protein</fullName>
    </submittedName>
</protein>
<reference evidence="2" key="1">
    <citation type="submission" date="2013-07" db="EMBL/GenBank/DDBJ databases">
        <title>The genome of Eucalyptus grandis.</title>
        <authorList>
            <person name="Schmutz J."/>
            <person name="Hayes R."/>
            <person name="Myburg A."/>
            <person name="Tuskan G."/>
            <person name="Grattapaglia D."/>
            <person name="Rokhsar D.S."/>
        </authorList>
    </citation>
    <scope>NUCLEOTIDE SEQUENCE</scope>
    <source>
        <tissue evidence="2">Leaf extractions</tissue>
    </source>
</reference>
<proteinExistence type="predicted"/>
<dbReference type="EMBL" id="KK198755">
    <property type="protein sequence ID" value="KCW80395.1"/>
    <property type="molecule type" value="Genomic_DNA"/>
</dbReference>
<keyword evidence="1" id="KW-0812">Transmembrane</keyword>